<name>A0A4Y2GUM4_ARAVE</name>
<reference evidence="1 3" key="1">
    <citation type="journal article" date="2019" name="Sci. Rep.">
        <title>Orb-weaving spider Araneus ventricosus genome elucidates the spidroin gene catalogue.</title>
        <authorList>
            <person name="Kono N."/>
            <person name="Nakamura H."/>
            <person name="Ohtoshi R."/>
            <person name="Moran D.A.P."/>
            <person name="Shinohara A."/>
            <person name="Yoshida Y."/>
            <person name="Fujiwara M."/>
            <person name="Mori M."/>
            <person name="Tomita M."/>
            <person name="Arakawa K."/>
        </authorList>
    </citation>
    <scope>NUCLEOTIDE SEQUENCE [LARGE SCALE GENOMIC DNA]</scope>
</reference>
<keyword evidence="3" id="KW-1185">Reference proteome</keyword>
<evidence type="ECO:0000313" key="1">
    <source>
        <dbReference type="EMBL" id="GBM55794.1"/>
    </source>
</evidence>
<sequence>MGYSDCKFSDIWNLHKTEHKRPSGKVAGLGPEGSRFETRFHRRSVLYWACCTLNHRHGSTRATAGVVRKFGEGVPAQVSFSSSGLGSKLRDLSQNSPRVALKWDTNITKLD</sequence>
<evidence type="ECO:0000313" key="3">
    <source>
        <dbReference type="Proteomes" id="UP000499080"/>
    </source>
</evidence>
<comment type="caution">
    <text evidence="1">The sequence shown here is derived from an EMBL/GenBank/DDBJ whole genome shotgun (WGS) entry which is preliminary data.</text>
</comment>
<dbReference type="EMBL" id="BGPR01255590">
    <property type="protein sequence ID" value="GBM55815.1"/>
    <property type="molecule type" value="Genomic_DNA"/>
</dbReference>
<dbReference type="EMBL" id="BGPR01255585">
    <property type="protein sequence ID" value="GBM55794.1"/>
    <property type="molecule type" value="Genomic_DNA"/>
</dbReference>
<accession>A0A4Y2GUM4</accession>
<organism evidence="1 3">
    <name type="scientific">Araneus ventricosus</name>
    <name type="common">Orbweaver spider</name>
    <name type="synonym">Epeira ventricosa</name>
    <dbReference type="NCBI Taxonomy" id="182803"/>
    <lineage>
        <taxon>Eukaryota</taxon>
        <taxon>Metazoa</taxon>
        <taxon>Ecdysozoa</taxon>
        <taxon>Arthropoda</taxon>
        <taxon>Chelicerata</taxon>
        <taxon>Arachnida</taxon>
        <taxon>Araneae</taxon>
        <taxon>Araneomorphae</taxon>
        <taxon>Entelegynae</taxon>
        <taxon>Araneoidea</taxon>
        <taxon>Araneidae</taxon>
        <taxon>Araneus</taxon>
    </lineage>
</organism>
<proteinExistence type="predicted"/>
<protein>
    <submittedName>
        <fullName evidence="1">Uncharacterized protein</fullName>
    </submittedName>
</protein>
<dbReference type="AlphaFoldDB" id="A0A4Y2GUM4"/>
<evidence type="ECO:0000313" key="2">
    <source>
        <dbReference type="EMBL" id="GBM55815.1"/>
    </source>
</evidence>
<gene>
    <name evidence="2" type="ORF">AVEN_109237_1</name>
    <name evidence="1" type="ORF">AVEN_80476_1</name>
</gene>
<dbReference type="Proteomes" id="UP000499080">
    <property type="component" value="Unassembled WGS sequence"/>
</dbReference>